<evidence type="ECO:0000313" key="5">
    <source>
        <dbReference type="EMBL" id="GGP82748.1"/>
    </source>
</evidence>
<evidence type="ECO:0000256" key="3">
    <source>
        <dbReference type="ARBA" id="ARBA00022827"/>
    </source>
</evidence>
<dbReference type="Pfam" id="PF01494">
    <property type="entry name" value="FAD_binding_3"/>
    <property type="match status" value="1"/>
</dbReference>
<evidence type="ECO:0000313" key="6">
    <source>
        <dbReference type="Proteomes" id="UP000639606"/>
    </source>
</evidence>
<dbReference type="GO" id="GO:0071949">
    <property type="term" value="F:FAD binding"/>
    <property type="evidence" value="ECO:0007669"/>
    <property type="project" value="InterPro"/>
</dbReference>
<reference evidence="5" key="1">
    <citation type="journal article" date="2014" name="Int. J. Syst. Evol. Microbiol.">
        <title>Complete genome sequence of Corynebacterium casei LMG S-19264T (=DSM 44701T), isolated from a smear-ripened cheese.</title>
        <authorList>
            <consortium name="US DOE Joint Genome Institute (JGI-PGF)"/>
            <person name="Walter F."/>
            <person name="Albersmeier A."/>
            <person name="Kalinowski J."/>
            <person name="Ruckert C."/>
        </authorList>
    </citation>
    <scope>NUCLEOTIDE SEQUENCE</scope>
    <source>
        <strain evidence="5">JCM 3313</strain>
    </source>
</reference>
<feature type="domain" description="FAD-binding" evidence="4">
    <location>
        <begin position="3"/>
        <end position="329"/>
    </location>
</feature>
<keyword evidence="3" id="KW-0274">FAD</keyword>
<dbReference type="PRINTS" id="PR00420">
    <property type="entry name" value="RNGMNOXGNASE"/>
</dbReference>
<dbReference type="InterPro" id="IPR050641">
    <property type="entry name" value="RIFMO-like"/>
</dbReference>
<dbReference type="InterPro" id="IPR002938">
    <property type="entry name" value="FAD-bd"/>
</dbReference>
<comment type="caution">
    <text evidence="5">The sequence shown here is derived from an EMBL/GenBank/DDBJ whole genome shotgun (WGS) entry which is preliminary data.</text>
</comment>
<keyword evidence="2" id="KW-0285">Flavoprotein</keyword>
<evidence type="ECO:0000256" key="1">
    <source>
        <dbReference type="ARBA" id="ARBA00001974"/>
    </source>
</evidence>
<dbReference type="Gene3D" id="3.30.70.2450">
    <property type="match status" value="1"/>
</dbReference>
<accession>A0A918AVY2</accession>
<dbReference type="SUPFAM" id="SSF51905">
    <property type="entry name" value="FAD/NAD(P)-binding domain"/>
    <property type="match status" value="1"/>
</dbReference>
<dbReference type="PANTHER" id="PTHR43004">
    <property type="entry name" value="TRK SYSTEM POTASSIUM UPTAKE PROTEIN"/>
    <property type="match status" value="1"/>
</dbReference>
<protein>
    <recommendedName>
        <fullName evidence="4">FAD-binding domain-containing protein</fullName>
    </recommendedName>
</protein>
<evidence type="ECO:0000256" key="2">
    <source>
        <dbReference type="ARBA" id="ARBA00022630"/>
    </source>
</evidence>
<gene>
    <name evidence="5" type="ORF">GCM10010185_65990</name>
</gene>
<dbReference type="Gene3D" id="3.50.50.60">
    <property type="entry name" value="FAD/NAD(P)-binding domain"/>
    <property type="match status" value="1"/>
</dbReference>
<sequence length="457" mass="49074">MEDVIVVGAGPTGLWLAAELRLAGVGVTVLEARRERDPHSKALTLHPRTLELLACRGVAERFLAEGLPIPKSHFGGLEERLDFGVLDTPFPFTLFLPQVRTEELLERHAVEAGARVRRGVRVAGVDQDAEGVTVEAAGEVFRARYVVGCDGVRSTVRAAAGIDFPGTEANTWGWLGDVVPERTPAGPLITSGPRGGMIGVPVAGEVWRFVGVDPLGLRADRPGELTTEELCAAVTRITGVDFGVREVRWLSRFGNATRQVARYRAGRVLVAGDAAHQHFPTGGVGLNTGVQDAANLGWKLAAVVRGEVGEDLLDSYHDERHPVGAQLLRVTRAQTALMTAWSEEGQALRALLSHEIAAVPAFSRALAEEVSALAVAYPAPEGAHPLTGRRAPNFRFDDDDLFTRLRGGRHVLLDLDEVRPGEAREDWAGVATALIRPDGHVARVDLRRPVTGADEAA</sequence>
<comment type="cofactor">
    <cofactor evidence="1">
        <name>FAD</name>
        <dbReference type="ChEBI" id="CHEBI:57692"/>
    </cofactor>
</comment>
<dbReference type="GO" id="GO:0016709">
    <property type="term" value="F:oxidoreductase activity, acting on paired donors, with incorporation or reduction of molecular oxygen, NAD(P)H as one donor, and incorporation of one atom of oxygen"/>
    <property type="evidence" value="ECO:0007669"/>
    <property type="project" value="UniProtKB-ARBA"/>
</dbReference>
<keyword evidence="6" id="KW-1185">Reference proteome</keyword>
<dbReference type="Gene3D" id="3.40.30.120">
    <property type="match status" value="1"/>
</dbReference>
<dbReference type="PANTHER" id="PTHR43004:SF19">
    <property type="entry name" value="BINDING MONOOXYGENASE, PUTATIVE (JCVI)-RELATED"/>
    <property type="match status" value="1"/>
</dbReference>
<dbReference type="AlphaFoldDB" id="A0A918AVY2"/>
<proteinExistence type="predicted"/>
<name>A0A918AVY2_9PSEU</name>
<dbReference type="InterPro" id="IPR036188">
    <property type="entry name" value="FAD/NAD-bd_sf"/>
</dbReference>
<evidence type="ECO:0000259" key="4">
    <source>
        <dbReference type="Pfam" id="PF01494"/>
    </source>
</evidence>
<dbReference type="EMBL" id="BMRG01000023">
    <property type="protein sequence ID" value="GGP82748.1"/>
    <property type="molecule type" value="Genomic_DNA"/>
</dbReference>
<dbReference type="RefSeq" id="WP_189227259.1">
    <property type="nucleotide sequence ID" value="NZ_BMRG01000023.1"/>
</dbReference>
<organism evidence="5 6">
    <name type="scientific">Saccharothrix coeruleofusca</name>
    <dbReference type="NCBI Taxonomy" id="33919"/>
    <lineage>
        <taxon>Bacteria</taxon>
        <taxon>Bacillati</taxon>
        <taxon>Actinomycetota</taxon>
        <taxon>Actinomycetes</taxon>
        <taxon>Pseudonocardiales</taxon>
        <taxon>Pseudonocardiaceae</taxon>
        <taxon>Saccharothrix</taxon>
    </lineage>
</organism>
<reference evidence="5" key="2">
    <citation type="submission" date="2020-09" db="EMBL/GenBank/DDBJ databases">
        <authorList>
            <person name="Sun Q."/>
            <person name="Ohkuma M."/>
        </authorList>
    </citation>
    <scope>NUCLEOTIDE SEQUENCE</scope>
    <source>
        <strain evidence="5">JCM 3313</strain>
    </source>
</reference>
<dbReference type="Proteomes" id="UP000639606">
    <property type="component" value="Unassembled WGS sequence"/>
</dbReference>